<dbReference type="GO" id="GO:0006813">
    <property type="term" value="P:potassium ion transport"/>
    <property type="evidence" value="ECO:0007669"/>
    <property type="project" value="InterPro"/>
</dbReference>
<dbReference type="InterPro" id="IPR003148">
    <property type="entry name" value="RCK_N"/>
</dbReference>
<dbReference type="Pfam" id="PF02080">
    <property type="entry name" value="TrkA_C"/>
    <property type="match status" value="1"/>
</dbReference>
<evidence type="ECO:0000259" key="2">
    <source>
        <dbReference type="PROSITE" id="PS51201"/>
    </source>
</evidence>
<proteinExistence type="predicted"/>
<evidence type="ECO:0000256" key="1">
    <source>
        <dbReference type="SAM" id="MobiDB-lite"/>
    </source>
</evidence>
<feature type="region of interest" description="Disordered" evidence="1">
    <location>
        <begin position="1"/>
        <end position="22"/>
    </location>
</feature>
<dbReference type="Gene3D" id="3.30.70.1450">
    <property type="entry name" value="Regulator of K+ conductance, C-terminal domain"/>
    <property type="match status" value="1"/>
</dbReference>
<dbReference type="PROSITE" id="PS51202">
    <property type="entry name" value="RCK_C"/>
    <property type="match status" value="1"/>
</dbReference>
<gene>
    <name evidence="4" type="ORF">GH723_15050</name>
</gene>
<dbReference type="SUPFAM" id="SSF116726">
    <property type="entry name" value="TrkA C-terminal domain-like"/>
    <property type="match status" value="1"/>
</dbReference>
<dbReference type="RefSeq" id="WP_153760412.1">
    <property type="nucleotide sequence ID" value="NZ_CP045851.1"/>
</dbReference>
<dbReference type="Gene3D" id="3.40.50.720">
    <property type="entry name" value="NAD(P)-binding Rossmann-like Domain"/>
    <property type="match status" value="1"/>
</dbReference>
<dbReference type="InterPro" id="IPR050721">
    <property type="entry name" value="Trk_Ktr_HKT_K-transport"/>
</dbReference>
<dbReference type="PROSITE" id="PS51201">
    <property type="entry name" value="RCK_N"/>
    <property type="match status" value="1"/>
</dbReference>
<evidence type="ECO:0000313" key="5">
    <source>
        <dbReference type="Proteomes" id="UP000334019"/>
    </source>
</evidence>
<dbReference type="GO" id="GO:0008324">
    <property type="term" value="F:monoatomic cation transmembrane transporter activity"/>
    <property type="evidence" value="ECO:0007669"/>
    <property type="project" value="InterPro"/>
</dbReference>
<dbReference type="Proteomes" id="UP000334019">
    <property type="component" value="Chromosome"/>
</dbReference>
<feature type="domain" description="RCK N-terminal" evidence="2">
    <location>
        <begin position="28"/>
        <end position="145"/>
    </location>
</feature>
<keyword evidence="5" id="KW-1185">Reference proteome</keyword>
<organism evidence="4 5">
    <name type="scientific">Actinomarinicola tropica</name>
    <dbReference type="NCBI Taxonomy" id="2789776"/>
    <lineage>
        <taxon>Bacteria</taxon>
        <taxon>Bacillati</taxon>
        <taxon>Actinomycetota</taxon>
        <taxon>Acidimicrobiia</taxon>
        <taxon>Acidimicrobiales</taxon>
        <taxon>Iamiaceae</taxon>
        <taxon>Actinomarinicola</taxon>
    </lineage>
</organism>
<dbReference type="Pfam" id="PF02254">
    <property type="entry name" value="TrkA_N"/>
    <property type="match status" value="1"/>
</dbReference>
<dbReference type="InterPro" id="IPR036291">
    <property type="entry name" value="NAD(P)-bd_dom_sf"/>
</dbReference>
<dbReference type="EMBL" id="CP045851">
    <property type="protein sequence ID" value="QGG96308.1"/>
    <property type="molecule type" value="Genomic_DNA"/>
</dbReference>
<dbReference type="PANTHER" id="PTHR43833:SF7">
    <property type="entry name" value="KTR SYSTEM POTASSIUM UPTAKE PROTEIN C"/>
    <property type="match status" value="1"/>
</dbReference>
<dbReference type="InterPro" id="IPR006037">
    <property type="entry name" value="RCK_C"/>
</dbReference>
<accession>A0A5Q2RHI7</accession>
<dbReference type="SUPFAM" id="SSF51735">
    <property type="entry name" value="NAD(P)-binding Rossmann-fold domains"/>
    <property type="match status" value="1"/>
</dbReference>
<dbReference type="PANTHER" id="PTHR43833">
    <property type="entry name" value="POTASSIUM CHANNEL PROTEIN 2-RELATED-RELATED"/>
    <property type="match status" value="1"/>
</dbReference>
<sequence>MAEQPTPESSPPKHVEWRPEPPTVAGDWDEVLVVGLGRFGSAVGATLEHLGYEVLGVDESDSVVQEHATSLTHVVQADSTNIAALRQLGAADFECAVVCIGSDIEASILTVAALHDLGIENIWAKAITESHGRILRRVGADSVIFPEHDMGVRVAHMVTGRMIDYIELDAGFALVETLVPKEAQGKTLLEASLRAKYDVTVVCIKPEGEMFTYATPDTMMREGDILLVAGETKRVERFANVT</sequence>
<evidence type="ECO:0000313" key="4">
    <source>
        <dbReference type="EMBL" id="QGG96308.1"/>
    </source>
</evidence>
<evidence type="ECO:0000259" key="3">
    <source>
        <dbReference type="PROSITE" id="PS51202"/>
    </source>
</evidence>
<feature type="domain" description="RCK C-terminal" evidence="3">
    <location>
        <begin position="160"/>
        <end position="242"/>
    </location>
</feature>
<dbReference type="InterPro" id="IPR036721">
    <property type="entry name" value="RCK_C_sf"/>
</dbReference>
<dbReference type="AlphaFoldDB" id="A0A5Q2RHI7"/>
<reference evidence="4 5" key="1">
    <citation type="submission" date="2019-11" db="EMBL/GenBank/DDBJ databases">
        <authorList>
            <person name="He Y."/>
        </authorList>
    </citation>
    <scope>NUCLEOTIDE SEQUENCE [LARGE SCALE GENOMIC DNA]</scope>
    <source>
        <strain evidence="4 5">SCSIO 58843</strain>
    </source>
</reference>
<name>A0A5Q2RHI7_9ACTN</name>
<protein>
    <submittedName>
        <fullName evidence="4">TrkA family potassium uptake protein</fullName>
    </submittedName>
</protein>
<dbReference type="KEGG" id="atq:GH723_15050"/>